<proteinExistence type="predicted"/>
<dbReference type="Proteomes" id="UP000472372">
    <property type="component" value="Chromosome 10"/>
</dbReference>
<sequence>MADSPSVPMLTTAPFDAAPDPQRDQPALEYLSKLPENSCSTAPVLTPALKFSEEDSKRWIPCRPPQQPEPQSQPLLGKLYPDAIPGQQLLFDGLNTDVLVMIFDYVCSIEDPGELRDTPISSFDFRKKGSALFCLSLVNKRLRAATIPALFRNVFRYSISMGDLNRRLRDIEGNPLLPSLPPVLSAIKVCDIVTTSIGNITACRTRLAKTLPRMKSLTELSITHRKNVDISGLRVTFQREAVTLPSITHLRILSQGSWEFLIKACPNVEILSLAHNLYHEDLLTTVGGLNRLQHLEICSDNWRKEEIERLHQFVPRIHKLTLRGSIGHECISTFAEAFSSFGELTELFMTTSQQITDMDVEAEGSDYFAEYDLLHGQTERMNGLCSECSIYVATTYVRACRTLKFLGFACNGSFDLCEVTSRSEEVEPITYEIVYGTRRPAIMDLCDWEGFPVAFSFFREVDCGDDRLDPPFYLAGEEENTSTEVHVISDQTLSVANIAQMAEFARYDVIKQEAMSLGLWN</sequence>
<dbReference type="AlphaFoldDB" id="A0A6S6WNI4"/>
<dbReference type="SUPFAM" id="SSF52047">
    <property type="entry name" value="RNI-like"/>
    <property type="match status" value="1"/>
</dbReference>
<gene>
    <name evidence="1" type="ORF">PTTW11_09953</name>
</gene>
<dbReference type="EMBL" id="HG992986">
    <property type="protein sequence ID" value="CAE7209750.1"/>
    <property type="molecule type" value="Genomic_DNA"/>
</dbReference>
<reference evidence="1" key="1">
    <citation type="submission" date="2021-02" db="EMBL/GenBank/DDBJ databases">
        <authorList>
            <person name="Syme A R."/>
            <person name="Syme A R."/>
            <person name="Moolhuijzen P."/>
        </authorList>
    </citation>
    <scope>NUCLEOTIDE SEQUENCE</scope>
    <source>
        <strain evidence="1">W1-1</strain>
    </source>
</reference>
<evidence type="ECO:0000313" key="2">
    <source>
        <dbReference type="Proteomes" id="UP000472372"/>
    </source>
</evidence>
<evidence type="ECO:0000313" key="1">
    <source>
        <dbReference type="EMBL" id="CAE7209750.1"/>
    </source>
</evidence>
<name>A0A6S6WNI4_9PLEO</name>
<accession>A0A6S6WNI4</accession>
<dbReference type="Gene3D" id="3.80.10.10">
    <property type="entry name" value="Ribonuclease Inhibitor"/>
    <property type="match status" value="1"/>
</dbReference>
<dbReference type="InterPro" id="IPR032675">
    <property type="entry name" value="LRR_dom_sf"/>
</dbReference>
<organism evidence="1 2">
    <name type="scientific">Pyrenophora teres f. teres</name>
    <dbReference type="NCBI Taxonomy" id="97479"/>
    <lineage>
        <taxon>Eukaryota</taxon>
        <taxon>Fungi</taxon>
        <taxon>Dikarya</taxon>
        <taxon>Ascomycota</taxon>
        <taxon>Pezizomycotina</taxon>
        <taxon>Dothideomycetes</taxon>
        <taxon>Pleosporomycetidae</taxon>
        <taxon>Pleosporales</taxon>
        <taxon>Pleosporineae</taxon>
        <taxon>Pleosporaceae</taxon>
        <taxon>Pyrenophora</taxon>
    </lineage>
</organism>
<protein>
    <submittedName>
        <fullName evidence="1">Uncharacterized protein</fullName>
    </submittedName>
</protein>